<dbReference type="PANTHER" id="PTHR47706">
    <property type="entry name" value="NMRA-LIKE FAMILY PROTEIN"/>
    <property type="match status" value="1"/>
</dbReference>
<organism evidence="5 6">
    <name type="scientific">Hortaea werneckii EXF-2000</name>
    <dbReference type="NCBI Taxonomy" id="1157616"/>
    <lineage>
        <taxon>Eukaryota</taxon>
        <taxon>Fungi</taxon>
        <taxon>Dikarya</taxon>
        <taxon>Ascomycota</taxon>
        <taxon>Pezizomycotina</taxon>
        <taxon>Dothideomycetes</taxon>
        <taxon>Dothideomycetidae</taxon>
        <taxon>Mycosphaerellales</taxon>
        <taxon>Teratosphaeriaceae</taxon>
        <taxon>Hortaea</taxon>
    </lineage>
</organism>
<dbReference type="GO" id="GO:0016491">
    <property type="term" value="F:oxidoreductase activity"/>
    <property type="evidence" value="ECO:0007669"/>
    <property type="project" value="UniProtKB-KW"/>
</dbReference>
<proteinExistence type="inferred from homology"/>
<feature type="domain" description="NAD(P)-binding" evidence="4">
    <location>
        <begin position="31"/>
        <end position="138"/>
    </location>
</feature>
<evidence type="ECO:0000313" key="5">
    <source>
        <dbReference type="EMBL" id="OTA18789.1"/>
    </source>
</evidence>
<dbReference type="Proteomes" id="UP000194280">
    <property type="component" value="Unassembled WGS sequence"/>
</dbReference>
<keyword evidence="2" id="KW-0521">NADP</keyword>
<dbReference type="VEuPathDB" id="FungiDB:BTJ68_15274"/>
<dbReference type="PANTHER" id="PTHR47706:SF4">
    <property type="entry name" value="NMRA-LIKE DOMAIN-CONTAINING PROTEIN"/>
    <property type="match status" value="1"/>
</dbReference>
<evidence type="ECO:0000256" key="1">
    <source>
        <dbReference type="ARBA" id="ARBA00005725"/>
    </source>
</evidence>
<reference evidence="5 6" key="1">
    <citation type="submission" date="2017-01" db="EMBL/GenBank/DDBJ databases">
        <title>The recent genome duplication of the halophilic yeast Hortaea werneckii: insights from long-read sequencing.</title>
        <authorList>
            <person name="Sinha S."/>
            <person name="Flibotte S."/>
            <person name="Neira M."/>
            <person name="Lenassi M."/>
            <person name="Gostincar C."/>
            <person name="Stajich J.E."/>
            <person name="Nislow C.E."/>
        </authorList>
    </citation>
    <scope>NUCLEOTIDE SEQUENCE [LARGE SCALE GENOMIC DNA]</scope>
    <source>
        <strain evidence="5 6">EXF-2000</strain>
    </source>
</reference>
<name>A0A1Z5SLD1_HORWE</name>
<dbReference type="InterPro" id="IPR036291">
    <property type="entry name" value="NAD(P)-bd_dom_sf"/>
</dbReference>
<comment type="caution">
    <text evidence="5">The sequence shown here is derived from an EMBL/GenBank/DDBJ whole genome shotgun (WGS) entry which is preliminary data.</text>
</comment>
<evidence type="ECO:0000256" key="3">
    <source>
        <dbReference type="ARBA" id="ARBA00023002"/>
    </source>
</evidence>
<sequence>MITVALAGATTGFGLTVLRTLLHLNSSLEPNQRHNFVLLSRSPQPEWSAKGLEVRQISYEDHDQLVSALKDVHTLISLIGGDVSALRNAQTCLLAAARVADVKRFAPSEYAGMGYEGIDLYAASKAHVWTLCLAAKQETGMEVASFNCGLFMSILATGTSKGITEVGRREGAETGEEEALAGLRPWNFVLNLRAGTADLPGDGSAKVAWTEMRDVATFMFHALALPLWPEDLNMRGDLRSFREVLEIVQRIQDRKFLVRENSIETMEDMAHENGKQFYNQVRVALVKGYCDVPDDLNRKFPDIKPIDCESFAEKWWSGVRLPEAAWEEDQAFM</sequence>
<dbReference type="InterPro" id="IPR051609">
    <property type="entry name" value="NmrA/Isoflavone_reductase-like"/>
</dbReference>
<dbReference type="Gene3D" id="3.40.50.720">
    <property type="entry name" value="NAD(P)-binding Rossmann-like Domain"/>
    <property type="match status" value="1"/>
</dbReference>
<dbReference type="OrthoDB" id="10000533at2759"/>
<dbReference type="SUPFAM" id="SSF51735">
    <property type="entry name" value="NAD(P)-binding Rossmann-fold domains"/>
    <property type="match status" value="1"/>
</dbReference>
<dbReference type="EMBL" id="MUNK01000479">
    <property type="protein sequence ID" value="OTA18789.1"/>
    <property type="molecule type" value="Genomic_DNA"/>
</dbReference>
<evidence type="ECO:0000256" key="2">
    <source>
        <dbReference type="ARBA" id="ARBA00022857"/>
    </source>
</evidence>
<evidence type="ECO:0000313" key="6">
    <source>
        <dbReference type="Proteomes" id="UP000194280"/>
    </source>
</evidence>
<gene>
    <name evidence="5" type="ORF">BTJ68_15274</name>
</gene>
<evidence type="ECO:0000259" key="4">
    <source>
        <dbReference type="Pfam" id="PF13460"/>
    </source>
</evidence>
<comment type="similarity">
    <text evidence="1">Belongs to the NmrA-type oxidoreductase family. Isoflavone reductase subfamily.</text>
</comment>
<keyword evidence="6" id="KW-1185">Reference proteome</keyword>
<dbReference type="AlphaFoldDB" id="A0A1Z5SLD1"/>
<dbReference type="Pfam" id="PF13460">
    <property type="entry name" value="NAD_binding_10"/>
    <property type="match status" value="1"/>
</dbReference>
<protein>
    <recommendedName>
        <fullName evidence="4">NAD(P)-binding domain-containing protein</fullName>
    </recommendedName>
</protein>
<dbReference type="InParanoid" id="A0A1Z5SLD1"/>
<keyword evidence="3" id="KW-0560">Oxidoreductase</keyword>
<dbReference type="InterPro" id="IPR016040">
    <property type="entry name" value="NAD(P)-bd_dom"/>
</dbReference>
<accession>A0A1Z5SLD1</accession>